<dbReference type="PANTHER" id="PTHR42683">
    <property type="entry name" value="ALDEHYDE REDUCTASE"/>
    <property type="match status" value="1"/>
</dbReference>
<comment type="catalytic activity">
    <reaction evidence="13">
        <text>(E)-cinnamyl alcohol + NADP(+) = (E)-cinnamaldehyde + NADPH + H(+)</text>
        <dbReference type="Rhea" id="RHEA:10392"/>
        <dbReference type="ChEBI" id="CHEBI:15378"/>
        <dbReference type="ChEBI" id="CHEBI:16731"/>
        <dbReference type="ChEBI" id="CHEBI:33227"/>
        <dbReference type="ChEBI" id="CHEBI:57783"/>
        <dbReference type="ChEBI" id="CHEBI:58349"/>
        <dbReference type="EC" id="1.1.1.195"/>
    </reaction>
    <physiologicalReaction direction="right-to-left" evidence="13">
        <dbReference type="Rhea" id="RHEA:10394"/>
    </physiologicalReaction>
</comment>
<proteinExistence type="inferred from homology"/>
<dbReference type="GO" id="GO:0045551">
    <property type="term" value="F:cinnamyl-alcohol dehydrogenase activity"/>
    <property type="evidence" value="ECO:0007669"/>
    <property type="project" value="UniProtKB-EC"/>
</dbReference>
<feature type="domain" description="Enoyl reductase (ER)" evidence="15">
    <location>
        <begin position="37"/>
        <end position="365"/>
    </location>
</feature>
<dbReference type="InterPro" id="IPR047109">
    <property type="entry name" value="CAD-like"/>
</dbReference>
<keyword evidence="6" id="KW-0438">Lignin biosynthesis</keyword>
<evidence type="ECO:0000313" key="16">
    <source>
        <dbReference type="EMBL" id="KAK8950826.1"/>
    </source>
</evidence>
<dbReference type="AlphaFoldDB" id="A0AAP0BV21"/>
<sequence>MAQATVVMQNIEGIGTKEVAASQRRTAFGLAATDNSGVLAPFHFFRRENGDEDISIKILYCGICHTDLHQAKNEWKSTIYPCVPGHEIVGIVTEVGANVQKFKIGERAGVGCLVGSCRRCDSCSQNQESYCSNLIFTYNSIDTDGSNTYGGYSDMIVVDQHFAVKFPENLPMDKGAPLLCAGITVYSPMKNLGLNEAGKHLGVVGLGGLGHVAVKFGKAFGMKVTVISSSAKKKAEAIDGLGADDFLVGSDSQHMQAAAETMDGIIDTVSAKHELAPLIALLKKNGKLVLLGAPEEPLELHVMPLLNGAKGIIGSLIGGMKDTQEMIDFAGEHNITAEIELIGAGYVNRAMARLAKSDVRYRFVIDIGNTLTDV</sequence>
<accession>A0AAP0BV21</accession>
<evidence type="ECO:0000259" key="15">
    <source>
        <dbReference type="SMART" id="SM00829"/>
    </source>
</evidence>
<protein>
    <recommendedName>
        <fullName evidence="4">cinnamyl-alcohol dehydrogenase</fullName>
        <ecNumber evidence="4">1.1.1.195</ecNumber>
    </recommendedName>
</protein>
<evidence type="ECO:0000256" key="3">
    <source>
        <dbReference type="ARBA" id="ARBA00011738"/>
    </source>
</evidence>
<evidence type="ECO:0000256" key="2">
    <source>
        <dbReference type="ARBA" id="ARBA00004928"/>
    </source>
</evidence>
<evidence type="ECO:0000256" key="11">
    <source>
        <dbReference type="ARBA" id="ARBA00049226"/>
    </source>
</evidence>
<dbReference type="SUPFAM" id="SSF50129">
    <property type="entry name" value="GroES-like"/>
    <property type="match status" value="1"/>
</dbReference>
<dbReference type="InterPro" id="IPR002328">
    <property type="entry name" value="ADH_Zn_CS"/>
</dbReference>
<gene>
    <name evidence="16" type="primary">CAD</name>
    <name evidence="16" type="ORF">KSP39_PZI003136</name>
</gene>
<name>A0AAP0BV21_9ASPA</name>
<dbReference type="InterPro" id="IPR020843">
    <property type="entry name" value="ER"/>
</dbReference>
<dbReference type="FunFam" id="3.90.180.10:FF:000004">
    <property type="entry name" value="probable cinnamyl alcohol dehydrogenase"/>
    <property type="match status" value="1"/>
</dbReference>
<organism evidence="16 17">
    <name type="scientific">Platanthera zijinensis</name>
    <dbReference type="NCBI Taxonomy" id="2320716"/>
    <lineage>
        <taxon>Eukaryota</taxon>
        <taxon>Viridiplantae</taxon>
        <taxon>Streptophyta</taxon>
        <taxon>Embryophyta</taxon>
        <taxon>Tracheophyta</taxon>
        <taxon>Spermatophyta</taxon>
        <taxon>Magnoliopsida</taxon>
        <taxon>Liliopsida</taxon>
        <taxon>Asparagales</taxon>
        <taxon>Orchidaceae</taxon>
        <taxon>Orchidoideae</taxon>
        <taxon>Orchideae</taxon>
        <taxon>Orchidinae</taxon>
        <taxon>Platanthera</taxon>
    </lineage>
</organism>
<dbReference type="InterPro" id="IPR011032">
    <property type="entry name" value="GroES-like_sf"/>
</dbReference>
<dbReference type="PROSITE" id="PS00059">
    <property type="entry name" value="ADH_ZINC"/>
    <property type="match status" value="1"/>
</dbReference>
<comment type="catalytic activity">
    <reaction evidence="9">
        <text>(E)-4-coumaroyl alcohol + NADP(+) = (E)-4-coumaraldehyde + NADPH + H(+)</text>
        <dbReference type="Rhea" id="RHEA:45724"/>
        <dbReference type="ChEBI" id="CHEBI:15378"/>
        <dbReference type="ChEBI" id="CHEBI:28353"/>
        <dbReference type="ChEBI" id="CHEBI:57783"/>
        <dbReference type="ChEBI" id="CHEBI:58349"/>
        <dbReference type="ChEBI" id="CHEBI:64555"/>
        <dbReference type="EC" id="1.1.1.195"/>
    </reaction>
    <physiologicalReaction direction="right-to-left" evidence="9">
        <dbReference type="Rhea" id="RHEA:45726"/>
    </physiologicalReaction>
</comment>
<keyword evidence="7 14" id="KW-0862">Zinc</keyword>
<dbReference type="Gene3D" id="3.40.50.720">
    <property type="entry name" value="NAD(P)-binding Rossmann-like Domain"/>
    <property type="match status" value="1"/>
</dbReference>
<comment type="subunit">
    <text evidence="3">Homodimer.</text>
</comment>
<comment type="caution">
    <text evidence="16">The sequence shown here is derived from an EMBL/GenBank/DDBJ whole genome shotgun (WGS) entry which is preliminary data.</text>
</comment>
<evidence type="ECO:0000256" key="5">
    <source>
        <dbReference type="ARBA" id="ARBA00022723"/>
    </source>
</evidence>
<dbReference type="Proteomes" id="UP001418222">
    <property type="component" value="Unassembled WGS sequence"/>
</dbReference>
<dbReference type="EMBL" id="JBBWWQ010000003">
    <property type="protein sequence ID" value="KAK8950826.1"/>
    <property type="molecule type" value="Genomic_DNA"/>
</dbReference>
<dbReference type="Pfam" id="PF00107">
    <property type="entry name" value="ADH_zinc_N"/>
    <property type="match status" value="1"/>
</dbReference>
<evidence type="ECO:0000256" key="6">
    <source>
        <dbReference type="ARBA" id="ARBA00022733"/>
    </source>
</evidence>
<comment type="similarity">
    <text evidence="14">Belongs to the zinc-containing alcohol dehydrogenase family.</text>
</comment>
<evidence type="ECO:0000256" key="9">
    <source>
        <dbReference type="ARBA" id="ARBA00047329"/>
    </source>
</evidence>
<reference evidence="16 17" key="1">
    <citation type="journal article" date="2022" name="Nat. Plants">
        <title>Genomes of leafy and leafless Platanthera orchids illuminate the evolution of mycoheterotrophy.</title>
        <authorList>
            <person name="Li M.H."/>
            <person name="Liu K.W."/>
            <person name="Li Z."/>
            <person name="Lu H.C."/>
            <person name="Ye Q.L."/>
            <person name="Zhang D."/>
            <person name="Wang J.Y."/>
            <person name="Li Y.F."/>
            <person name="Zhong Z.M."/>
            <person name="Liu X."/>
            <person name="Yu X."/>
            <person name="Liu D.K."/>
            <person name="Tu X.D."/>
            <person name="Liu B."/>
            <person name="Hao Y."/>
            <person name="Liao X.Y."/>
            <person name="Jiang Y.T."/>
            <person name="Sun W.H."/>
            <person name="Chen J."/>
            <person name="Chen Y.Q."/>
            <person name="Ai Y."/>
            <person name="Zhai J.W."/>
            <person name="Wu S.S."/>
            <person name="Zhou Z."/>
            <person name="Hsiao Y.Y."/>
            <person name="Wu W.L."/>
            <person name="Chen Y.Y."/>
            <person name="Lin Y.F."/>
            <person name="Hsu J.L."/>
            <person name="Li C.Y."/>
            <person name="Wang Z.W."/>
            <person name="Zhao X."/>
            <person name="Zhong W.Y."/>
            <person name="Ma X.K."/>
            <person name="Ma L."/>
            <person name="Huang J."/>
            <person name="Chen G.Z."/>
            <person name="Huang M.Z."/>
            <person name="Huang L."/>
            <person name="Peng D.H."/>
            <person name="Luo Y.B."/>
            <person name="Zou S.Q."/>
            <person name="Chen S.P."/>
            <person name="Lan S."/>
            <person name="Tsai W.C."/>
            <person name="Van de Peer Y."/>
            <person name="Liu Z.J."/>
        </authorList>
    </citation>
    <scope>NUCLEOTIDE SEQUENCE [LARGE SCALE GENOMIC DNA]</scope>
    <source>
        <strain evidence="16">Lor287</strain>
    </source>
</reference>
<dbReference type="FunFam" id="3.40.50.720:FF:000022">
    <property type="entry name" value="Cinnamyl alcohol dehydrogenase"/>
    <property type="match status" value="1"/>
</dbReference>
<keyword evidence="5 14" id="KW-0479">Metal-binding</keyword>
<evidence type="ECO:0000313" key="17">
    <source>
        <dbReference type="Proteomes" id="UP001418222"/>
    </source>
</evidence>
<keyword evidence="17" id="KW-1185">Reference proteome</keyword>
<evidence type="ECO:0000256" key="13">
    <source>
        <dbReference type="ARBA" id="ARBA00049332"/>
    </source>
</evidence>
<dbReference type="EC" id="1.1.1.195" evidence="4"/>
<comment type="catalytic activity">
    <reaction evidence="12">
        <text>(E)-coniferol + NADP(+) = (E)-coniferaldehyde + NADPH + H(+)</text>
        <dbReference type="Rhea" id="RHEA:22444"/>
        <dbReference type="ChEBI" id="CHEBI:15378"/>
        <dbReference type="ChEBI" id="CHEBI:16547"/>
        <dbReference type="ChEBI" id="CHEBI:17745"/>
        <dbReference type="ChEBI" id="CHEBI:57783"/>
        <dbReference type="ChEBI" id="CHEBI:58349"/>
        <dbReference type="EC" id="1.1.1.195"/>
    </reaction>
    <physiologicalReaction direction="right-to-left" evidence="12">
        <dbReference type="Rhea" id="RHEA:22446"/>
    </physiologicalReaction>
</comment>
<dbReference type="InterPro" id="IPR036291">
    <property type="entry name" value="NAD(P)-bd_dom_sf"/>
</dbReference>
<comment type="cofactor">
    <cofactor evidence="1 14">
        <name>Zn(2+)</name>
        <dbReference type="ChEBI" id="CHEBI:29105"/>
    </cofactor>
</comment>
<dbReference type="InterPro" id="IPR013154">
    <property type="entry name" value="ADH-like_N"/>
</dbReference>
<evidence type="ECO:0000256" key="14">
    <source>
        <dbReference type="RuleBase" id="RU361277"/>
    </source>
</evidence>
<evidence type="ECO:0000256" key="12">
    <source>
        <dbReference type="ARBA" id="ARBA00049311"/>
    </source>
</evidence>
<evidence type="ECO:0000256" key="4">
    <source>
        <dbReference type="ARBA" id="ARBA00013171"/>
    </source>
</evidence>
<dbReference type="GO" id="GO:0008270">
    <property type="term" value="F:zinc ion binding"/>
    <property type="evidence" value="ECO:0007669"/>
    <property type="project" value="InterPro"/>
</dbReference>
<evidence type="ECO:0000256" key="1">
    <source>
        <dbReference type="ARBA" id="ARBA00001947"/>
    </source>
</evidence>
<dbReference type="Pfam" id="PF08240">
    <property type="entry name" value="ADH_N"/>
    <property type="match status" value="1"/>
</dbReference>
<comment type="catalytic activity">
    <reaction evidence="11">
        <text>(E)-caffeyl alcohol + NADP(+) = (E)-caffeyl aldehyde + NADPH + H(+)</text>
        <dbReference type="Rhea" id="RHEA:45728"/>
        <dbReference type="ChEBI" id="CHEBI:15378"/>
        <dbReference type="ChEBI" id="CHEBI:28323"/>
        <dbReference type="ChEBI" id="CHEBI:31334"/>
        <dbReference type="ChEBI" id="CHEBI:57783"/>
        <dbReference type="ChEBI" id="CHEBI:58349"/>
    </reaction>
    <physiologicalReaction direction="right-to-left" evidence="11">
        <dbReference type="Rhea" id="RHEA:45730"/>
    </physiologicalReaction>
</comment>
<dbReference type="SMART" id="SM00829">
    <property type="entry name" value="PKS_ER"/>
    <property type="match status" value="1"/>
</dbReference>
<comment type="pathway">
    <text evidence="2">Aromatic compound metabolism; phenylpropanoid biosynthesis.</text>
</comment>
<evidence type="ECO:0000256" key="7">
    <source>
        <dbReference type="ARBA" id="ARBA00022833"/>
    </source>
</evidence>
<dbReference type="CDD" id="cd05283">
    <property type="entry name" value="CAD1"/>
    <property type="match status" value="1"/>
</dbReference>
<comment type="catalytic activity">
    <reaction evidence="10">
        <text>(E)-sinapyl alcohol + NADP(+) = (E)-sinapaldehyde + NADPH + H(+)</text>
        <dbReference type="Rhea" id="RHEA:45704"/>
        <dbReference type="ChEBI" id="CHEBI:15378"/>
        <dbReference type="ChEBI" id="CHEBI:27949"/>
        <dbReference type="ChEBI" id="CHEBI:57783"/>
        <dbReference type="ChEBI" id="CHEBI:58349"/>
        <dbReference type="ChEBI" id="CHEBI:64557"/>
        <dbReference type="EC" id="1.1.1.195"/>
    </reaction>
    <physiologicalReaction direction="right-to-left" evidence="10">
        <dbReference type="Rhea" id="RHEA:45706"/>
    </physiologicalReaction>
</comment>
<keyword evidence="8" id="KW-0560">Oxidoreductase</keyword>
<dbReference type="Gene3D" id="3.90.180.10">
    <property type="entry name" value="Medium-chain alcohol dehydrogenases, catalytic domain"/>
    <property type="match status" value="1"/>
</dbReference>
<dbReference type="InterPro" id="IPR013149">
    <property type="entry name" value="ADH-like_C"/>
</dbReference>
<dbReference type="SUPFAM" id="SSF51735">
    <property type="entry name" value="NAD(P)-binding Rossmann-fold domains"/>
    <property type="match status" value="1"/>
</dbReference>
<evidence type="ECO:0000256" key="8">
    <source>
        <dbReference type="ARBA" id="ARBA00023002"/>
    </source>
</evidence>
<evidence type="ECO:0000256" key="10">
    <source>
        <dbReference type="ARBA" id="ARBA00048379"/>
    </source>
</evidence>
<dbReference type="GO" id="GO:0009809">
    <property type="term" value="P:lignin biosynthetic process"/>
    <property type="evidence" value="ECO:0007669"/>
    <property type="project" value="UniProtKB-KW"/>
</dbReference>